<evidence type="ECO:0000313" key="4">
    <source>
        <dbReference type="Proteomes" id="UP001325479"/>
    </source>
</evidence>
<dbReference type="InterPro" id="IPR029021">
    <property type="entry name" value="Prot-tyrosine_phosphatase-like"/>
</dbReference>
<keyword evidence="4" id="KW-1185">Reference proteome</keyword>
<dbReference type="SUPFAM" id="SSF52799">
    <property type="entry name" value="(Phosphotyrosine protein) phosphatases II"/>
    <property type="match status" value="1"/>
</dbReference>
<protein>
    <submittedName>
        <fullName evidence="3">Tyrosine-protein phosphatase</fullName>
        <ecNumber evidence="3">3.1.3.48</ecNumber>
    </submittedName>
</protein>
<dbReference type="Gene3D" id="3.90.190.10">
    <property type="entry name" value="Protein tyrosine phosphatase superfamily"/>
    <property type="match status" value="1"/>
</dbReference>
<dbReference type="PANTHER" id="PTHR31126">
    <property type="entry name" value="TYROSINE-PROTEIN PHOSPHATASE"/>
    <property type="match status" value="1"/>
</dbReference>
<dbReference type="Proteomes" id="UP001325479">
    <property type="component" value="Chromosome"/>
</dbReference>
<sequence>MDAAFHASPPSSMPLHTDTPHEPARNASLHPAFMPTLDASLHGSYAPALRTHGGRPPLPIPPHGLTRRAFLKSSARAVALSGLGACLLSACGGSDTTDVPAAVQLTSVENFRDVSGSGAGYPTTDGRRTRRGVFYRSGALSPDDADAATLARLGIVHVYDLRVAAEVDAQPDRLPYGAVRSELDISPIDVSAARPASEAEAVAWMSEAERRLVIDAQSRSRFGALLTQLANTAGPQVFHGSTGKDRTGWAAALLLAIADVPLDVIMQDYLLTNTYAAAAISARIDALARRTDSTAATRAAPLYQAQPDVLQAAFDQMQQSFGTLNSYLTSGLGLSQGVIDTLRAKLVV</sequence>
<proteinExistence type="inferred from homology"/>
<dbReference type="Pfam" id="PF13350">
    <property type="entry name" value="Y_phosphatase3"/>
    <property type="match status" value="1"/>
</dbReference>
<evidence type="ECO:0000256" key="1">
    <source>
        <dbReference type="ARBA" id="ARBA00009580"/>
    </source>
</evidence>
<evidence type="ECO:0000313" key="3">
    <source>
        <dbReference type="EMBL" id="WQD77216.1"/>
    </source>
</evidence>
<evidence type="ECO:0000256" key="2">
    <source>
        <dbReference type="SAM" id="MobiDB-lite"/>
    </source>
</evidence>
<gene>
    <name evidence="3" type="ORF">U0042_24645</name>
</gene>
<accession>A0ABZ0WIM3</accession>
<feature type="region of interest" description="Disordered" evidence="2">
    <location>
        <begin position="1"/>
        <end position="28"/>
    </location>
</feature>
<dbReference type="InterPro" id="IPR026893">
    <property type="entry name" value="Tyr/Ser_Pase_IphP-type"/>
</dbReference>
<dbReference type="EC" id="3.1.3.48" evidence="3"/>
<reference evidence="3 4" key="1">
    <citation type="submission" date="2023-12" db="EMBL/GenBank/DDBJ databases">
        <title>Genome sequencing and assembly of bacterial species from a model synthetic community.</title>
        <authorList>
            <person name="Hogle S.L."/>
        </authorList>
    </citation>
    <scope>NUCLEOTIDE SEQUENCE [LARGE SCALE GENOMIC DNA]</scope>
    <source>
        <strain evidence="3 4">HAMBI 2494</strain>
    </source>
</reference>
<comment type="similarity">
    <text evidence="1">Belongs to the protein-tyrosine phosphatase family.</text>
</comment>
<organism evidence="3 4">
    <name type="scientific">Paraburkholderia kururiensis</name>
    <dbReference type="NCBI Taxonomy" id="984307"/>
    <lineage>
        <taxon>Bacteria</taxon>
        <taxon>Pseudomonadati</taxon>
        <taxon>Pseudomonadota</taxon>
        <taxon>Betaproteobacteria</taxon>
        <taxon>Burkholderiales</taxon>
        <taxon>Burkholderiaceae</taxon>
        <taxon>Paraburkholderia</taxon>
    </lineage>
</organism>
<dbReference type="GO" id="GO:0004725">
    <property type="term" value="F:protein tyrosine phosphatase activity"/>
    <property type="evidence" value="ECO:0007669"/>
    <property type="project" value="UniProtKB-EC"/>
</dbReference>
<dbReference type="RefSeq" id="WP_232833579.1">
    <property type="nucleotide sequence ID" value="NZ_CP139965.1"/>
</dbReference>
<dbReference type="EMBL" id="CP139965">
    <property type="protein sequence ID" value="WQD77216.1"/>
    <property type="molecule type" value="Genomic_DNA"/>
</dbReference>
<keyword evidence="3" id="KW-0378">Hydrolase</keyword>
<dbReference type="PANTHER" id="PTHR31126:SF1">
    <property type="entry name" value="TYROSINE SPECIFIC PROTEIN PHOSPHATASES DOMAIN-CONTAINING PROTEIN"/>
    <property type="match status" value="1"/>
</dbReference>
<name>A0ABZ0WIM3_9BURK</name>